<dbReference type="Proteomes" id="UP000799444">
    <property type="component" value="Unassembled WGS sequence"/>
</dbReference>
<protein>
    <submittedName>
        <fullName evidence="2">Uncharacterized protein</fullName>
    </submittedName>
</protein>
<comment type="caution">
    <text evidence="2">The sequence shown here is derived from an EMBL/GenBank/DDBJ whole genome shotgun (WGS) entry which is preliminary data.</text>
</comment>
<proteinExistence type="predicted"/>
<organism evidence="2 3">
    <name type="scientific">Polyplosphaeria fusca</name>
    <dbReference type="NCBI Taxonomy" id="682080"/>
    <lineage>
        <taxon>Eukaryota</taxon>
        <taxon>Fungi</taxon>
        <taxon>Dikarya</taxon>
        <taxon>Ascomycota</taxon>
        <taxon>Pezizomycotina</taxon>
        <taxon>Dothideomycetes</taxon>
        <taxon>Pleosporomycetidae</taxon>
        <taxon>Pleosporales</taxon>
        <taxon>Tetraplosphaeriaceae</taxon>
        <taxon>Polyplosphaeria</taxon>
    </lineage>
</organism>
<sequence>MPAAQSRTGLRQGESKPQFRVPIDASSSPTAARKAPEDIITAAQKAHDDLWTALRTMWAVLRDIDLEIDEEIHGRIHNHPSGHTKCDQPVAGFRHIVVEEDIPPVFQRHHTRAETLQWRREDKSIKWLKAKIYSEKVPVYVDKAAIHLKEVETLREALKEIVESKANKMELEVEERAKKVLKALDDDVISAYFDVNIHRENTREFGYMNGTLERRTH</sequence>
<evidence type="ECO:0000256" key="1">
    <source>
        <dbReference type="SAM" id="MobiDB-lite"/>
    </source>
</evidence>
<accession>A0A9P4UYA2</accession>
<reference evidence="2" key="1">
    <citation type="journal article" date="2020" name="Stud. Mycol.">
        <title>101 Dothideomycetes genomes: a test case for predicting lifestyles and emergence of pathogens.</title>
        <authorList>
            <person name="Haridas S."/>
            <person name="Albert R."/>
            <person name="Binder M."/>
            <person name="Bloem J."/>
            <person name="Labutti K."/>
            <person name="Salamov A."/>
            <person name="Andreopoulos B."/>
            <person name="Baker S."/>
            <person name="Barry K."/>
            <person name="Bills G."/>
            <person name="Bluhm B."/>
            <person name="Cannon C."/>
            <person name="Castanera R."/>
            <person name="Culley D."/>
            <person name="Daum C."/>
            <person name="Ezra D."/>
            <person name="Gonzalez J."/>
            <person name="Henrissat B."/>
            <person name="Kuo A."/>
            <person name="Liang C."/>
            <person name="Lipzen A."/>
            <person name="Lutzoni F."/>
            <person name="Magnuson J."/>
            <person name="Mondo S."/>
            <person name="Nolan M."/>
            <person name="Ohm R."/>
            <person name="Pangilinan J."/>
            <person name="Park H.-J."/>
            <person name="Ramirez L."/>
            <person name="Alfaro M."/>
            <person name="Sun H."/>
            <person name="Tritt A."/>
            <person name="Yoshinaga Y."/>
            <person name="Zwiers L.-H."/>
            <person name="Turgeon B."/>
            <person name="Goodwin S."/>
            <person name="Spatafora J."/>
            <person name="Crous P."/>
            <person name="Grigoriev I."/>
        </authorList>
    </citation>
    <scope>NUCLEOTIDE SEQUENCE</scope>
    <source>
        <strain evidence="2">CBS 125425</strain>
    </source>
</reference>
<dbReference type="AlphaFoldDB" id="A0A9P4UYA2"/>
<gene>
    <name evidence="2" type="ORF">EJ04DRAFT_568263</name>
</gene>
<keyword evidence="3" id="KW-1185">Reference proteome</keyword>
<name>A0A9P4UYA2_9PLEO</name>
<evidence type="ECO:0000313" key="2">
    <source>
        <dbReference type="EMBL" id="KAF2729841.1"/>
    </source>
</evidence>
<dbReference type="EMBL" id="ML996233">
    <property type="protein sequence ID" value="KAF2729841.1"/>
    <property type="molecule type" value="Genomic_DNA"/>
</dbReference>
<feature type="region of interest" description="Disordered" evidence="1">
    <location>
        <begin position="1"/>
        <end position="35"/>
    </location>
</feature>
<evidence type="ECO:0000313" key="3">
    <source>
        <dbReference type="Proteomes" id="UP000799444"/>
    </source>
</evidence>